<evidence type="ECO:0000256" key="2">
    <source>
        <dbReference type="ARBA" id="ARBA00022448"/>
    </source>
</evidence>
<organism evidence="8 9">
    <name type="scientific">Paraphaeosphaeria sporulosa</name>
    <dbReference type="NCBI Taxonomy" id="1460663"/>
    <lineage>
        <taxon>Eukaryota</taxon>
        <taxon>Fungi</taxon>
        <taxon>Dikarya</taxon>
        <taxon>Ascomycota</taxon>
        <taxon>Pezizomycotina</taxon>
        <taxon>Dothideomycetes</taxon>
        <taxon>Pleosporomycetidae</taxon>
        <taxon>Pleosporales</taxon>
        <taxon>Massarineae</taxon>
        <taxon>Didymosphaeriaceae</taxon>
        <taxon>Paraphaeosphaeria</taxon>
    </lineage>
</organism>
<dbReference type="GO" id="GO:0034498">
    <property type="term" value="P:early endosome to Golgi transport"/>
    <property type="evidence" value="ECO:0007669"/>
    <property type="project" value="TreeGrafter"/>
</dbReference>
<dbReference type="Pfam" id="PF23274">
    <property type="entry name" value="DUF7077"/>
    <property type="match status" value="1"/>
</dbReference>
<evidence type="ECO:0000259" key="6">
    <source>
        <dbReference type="Pfam" id="PF23036"/>
    </source>
</evidence>
<dbReference type="PANTHER" id="PTHR13251:SF3">
    <property type="entry name" value="TRAFFICKING PROTEIN PARTICLE COMPLEX SUBUNIT 10"/>
    <property type="match status" value="1"/>
</dbReference>
<dbReference type="GO" id="GO:1990071">
    <property type="term" value="C:TRAPPII protein complex"/>
    <property type="evidence" value="ECO:0007669"/>
    <property type="project" value="InterPro"/>
</dbReference>
<dbReference type="GO" id="GO:0005829">
    <property type="term" value="C:cytosol"/>
    <property type="evidence" value="ECO:0007669"/>
    <property type="project" value="GOC"/>
</dbReference>
<feature type="domain" description="TRAPPC10/Trs130 C-terminal" evidence="5">
    <location>
        <begin position="1374"/>
        <end position="1532"/>
    </location>
</feature>
<reference evidence="8 9" key="1">
    <citation type="submission" date="2016-05" db="EMBL/GenBank/DDBJ databases">
        <title>Comparative analysis of secretome profiles of manganese(II)-oxidizing ascomycete fungi.</title>
        <authorList>
            <consortium name="DOE Joint Genome Institute"/>
            <person name="Zeiner C.A."/>
            <person name="Purvine S.O."/>
            <person name="Zink E.M."/>
            <person name="Wu S."/>
            <person name="Pasa-Tolic L."/>
            <person name="Chaput D.L."/>
            <person name="Haridas S."/>
            <person name="Grigoriev I.V."/>
            <person name="Santelli C.M."/>
            <person name="Hansel C.M."/>
        </authorList>
    </citation>
    <scope>NUCLEOTIDE SEQUENCE [LARGE SCALE GENOMIC DNA]</scope>
    <source>
        <strain evidence="8 9">AP3s5-JAC2a</strain>
    </source>
</reference>
<keyword evidence="9" id="KW-1185">Reference proteome</keyword>
<feature type="compositionally biased region" description="Acidic residues" evidence="4">
    <location>
        <begin position="706"/>
        <end position="719"/>
    </location>
</feature>
<dbReference type="InterPro" id="IPR045126">
    <property type="entry name" value="TRAPPC10/Trs130"/>
</dbReference>
<gene>
    <name evidence="8" type="ORF">CC84DRAFT_1153569</name>
</gene>
<keyword evidence="2" id="KW-0813">Transport</keyword>
<dbReference type="Pfam" id="PF12584">
    <property type="entry name" value="TRAPPC10"/>
    <property type="match status" value="1"/>
</dbReference>
<evidence type="ECO:0008006" key="10">
    <source>
        <dbReference type="Google" id="ProtNLM"/>
    </source>
</evidence>
<evidence type="ECO:0000256" key="4">
    <source>
        <dbReference type="SAM" id="MobiDB-lite"/>
    </source>
</evidence>
<dbReference type="InterPro" id="IPR055505">
    <property type="entry name" value="DUF7077"/>
</dbReference>
<feature type="compositionally biased region" description="Polar residues" evidence="4">
    <location>
        <begin position="188"/>
        <end position="200"/>
    </location>
</feature>
<dbReference type="Pfam" id="PF23036">
    <property type="entry name" value="TRAPPC10_1st"/>
    <property type="match status" value="2"/>
</dbReference>
<dbReference type="GeneID" id="28760333"/>
<feature type="region of interest" description="Disordered" evidence="4">
    <location>
        <begin position="690"/>
        <end position="724"/>
    </location>
</feature>
<evidence type="ECO:0000259" key="7">
    <source>
        <dbReference type="Pfam" id="PF23274"/>
    </source>
</evidence>
<evidence type="ECO:0000313" key="9">
    <source>
        <dbReference type="Proteomes" id="UP000077069"/>
    </source>
</evidence>
<dbReference type="OrthoDB" id="10256906at2759"/>
<dbReference type="Proteomes" id="UP000077069">
    <property type="component" value="Unassembled WGS sequence"/>
</dbReference>
<feature type="compositionally biased region" description="Polar residues" evidence="4">
    <location>
        <begin position="89"/>
        <end position="106"/>
    </location>
</feature>
<sequence>MNTLGNGAPAVGAAEVAPRQKQFEPAMMDGLSSSKVTVEYHDPSGLFPLVQEQLVARLPLKNLHWKASTRPLRSIDSLHVDLVPSADTASQAEIAASTPTSTTTDQGKGVSKERRHQIPGLRQTPYLKVYILRCDDSDTYKSTARKQVREWVKTHTPPSQSSSSASKQENHDAFEWMIVHVVLPDTPAASQPRGSATSASGEKEKSNLASRFTKGTTTLLEKLRADFDTTSKSAPERVAQVRLPKDSVPPHMLPQTPVTSPPITEGPQEQERAWNDIIVKFKQLILRSFDLRVGQYEDDIREKDSQRSLPGWNFCTFFILKEGLARGFESVGLVEDALLGYDELSIGLDTVIREQAMEGSTAQGGVISDHSDDLYDQASALLELSHNGANKENEQPPQFHDDSPINANKKDYRGQILSNKISIFDFRTYIFARQMSLLLRLGNSQSVRSDLAAKLQPRIGASVPQRSVDDSNVGMKTESSSADAEDLFSLAELCSRALNFITFAGRLLRTDLLNGAKAHETTFPEQFLDNLVRSWTFSALEQILRETTTYSLPFTRFFSEAGNRSSSKTLPFGKNAKEQKIAMSEPKSMIHPSRSSSLNHGRPQSVDTPYAQAPSSAQTIFENGQYQDRSTPHQEGSLPQIKNGQQELAGARAQLLAIQRRILERVGKALGWNVGWAAVLATVEPKEEFNNVDLDDQNSASNEKDSSDEEDAQPEEPISEESIAGLAAPALRNAASGLDRFRQSYEALSDLIVKHYMAAGQTKAGESVLGDLAALRFELGDFAAAAMYFGRMASTFGESGWNTVETTMLKVYARCLKKLNRKDEFVRTLLEVLAKSAASKRSMRAHKSGASSTEAFQTPKDWFNDDQVNTAGIFSELVDYSQQLPYDVNVQMAKYFNDIVVEPYVRHFDGKDGFQLRLQFRNLLEDEVEFDMAKIRLIDAVSAQGKDIWLQSTEAAHVAKGVCRVWLSSNVNTTGAYIVDKIILQTKRIAFVHEPFTKAEATTPLGIITSVSATSLKSAKKNRVLCFPRTEAFEAWLFLSHFIHIDKPRHIEVTCSSGWNEIQRTEIRLKSASAGLRLRTANATTTSGDAQIVEKPSPGVLRTGGLAANSTVTFQIPYETETMLPDLTIKMEIDYYTENGQFQYHSSFTIPVELPLDVNVHDHFKNASLFSKFNIKTASQVPLEITDVSLEGSDEYDVVAPKKTEGPFQVFPKQPVAVTYKVTKKGVEAGGRRKSQVTNNGSLALSVEYRCLDEEVIDRTRAFFGSAVENGPVRRLARLLINTFTERLRHRVLPPQFERVALLQQVDMGSFEDMGWEECIESLPQTVREDTRSWLQKWHQNHKSVLLPKTTDSETTVPGAAPPSPNPSRRMIITVSIPQTHILHTASLSLASADSSSSHGSTIAVVGQPLMAELSIKHTRRWCTQSSLLSAANLSKPDDAIDFIYTLEANPDTWLVAGQRRAHFTAKEDDEQQFSVMLIPLRPGTALVPNVEIRAKIAPKSEDDKKKDGTGEEEALNCETDYLTYGECVVVVPDVKSSTVGVGDMSSARSAVWLEAESR</sequence>
<dbReference type="EMBL" id="KV441557">
    <property type="protein sequence ID" value="OAG01614.1"/>
    <property type="molecule type" value="Genomic_DNA"/>
</dbReference>
<evidence type="ECO:0000313" key="8">
    <source>
        <dbReference type="EMBL" id="OAG01614.1"/>
    </source>
</evidence>
<dbReference type="RefSeq" id="XP_018031979.1">
    <property type="nucleotide sequence ID" value="XM_018176847.1"/>
</dbReference>
<evidence type="ECO:0000259" key="5">
    <source>
        <dbReference type="Pfam" id="PF12584"/>
    </source>
</evidence>
<dbReference type="GO" id="GO:0006891">
    <property type="term" value="P:intra-Golgi vesicle-mediated transport"/>
    <property type="evidence" value="ECO:0007669"/>
    <property type="project" value="TreeGrafter"/>
</dbReference>
<feature type="domain" description="DUF7077" evidence="7">
    <location>
        <begin position="1031"/>
        <end position="1151"/>
    </location>
</feature>
<accession>A0A177C1F6</accession>
<protein>
    <recommendedName>
        <fullName evidence="10">TMEM1 family protein-like protein</fullName>
    </recommendedName>
</protein>
<dbReference type="STRING" id="1460663.A0A177C1F6"/>
<feature type="region of interest" description="Disordered" evidence="4">
    <location>
        <begin position="246"/>
        <end position="267"/>
    </location>
</feature>
<comment type="subcellular location">
    <subcellularLocation>
        <location evidence="1">Golgi apparatus</location>
    </subcellularLocation>
</comment>
<dbReference type="InterPro" id="IPR022233">
    <property type="entry name" value="TRAPPC10/Trs130_C"/>
</dbReference>
<proteinExistence type="predicted"/>
<feature type="domain" description="TRAPPC10/Trs130 N-terminal" evidence="6">
    <location>
        <begin position="268"/>
        <end position="446"/>
    </location>
</feature>
<feature type="region of interest" description="Disordered" evidence="4">
    <location>
        <begin position="1348"/>
        <end position="1369"/>
    </location>
</feature>
<feature type="region of interest" description="Disordered" evidence="4">
    <location>
        <begin position="186"/>
        <end position="211"/>
    </location>
</feature>
<dbReference type="InParanoid" id="A0A177C1F6"/>
<name>A0A177C1F6_9PLEO</name>
<feature type="region of interest" description="Disordered" evidence="4">
    <location>
        <begin position="583"/>
        <end position="613"/>
    </location>
</feature>
<dbReference type="InterPro" id="IPR056913">
    <property type="entry name" value="TRAPPC10/Trs130_N"/>
</dbReference>
<evidence type="ECO:0000256" key="1">
    <source>
        <dbReference type="ARBA" id="ARBA00004555"/>
    </source>
</evidence>
<evidence type="ECO:0000256" key="3">
    <source>
        <dbReference type="ARBA" id="ARBA00023034"/>
    </source>
</evidence>
<dbReference type="PANTHER" id="PTHR13251">
    <property type="entry name" value="EPILEPSY HOLOPROSENCEPHALY CANDIDATE 1/TMEM1"/>
    <property type="match status" value="1"/>
</dbReference>
<feature type="region of interest" description="Disordered" evidence="4">
    <location>
        <begin position="89"/>
        <end position="118"/>
    </location>
</feature>
<keyword evidence="3" id="KW-0333">Golgi apparatus</keyword>
<dbReference type="Pfam" id="PF24965">
    <property type="entry name" value="TRS130_4HB"/>
    <property type="match status" value="1"/>
</dbReference>
<feature type="domain" description="TRAPPC10/Trs130 N-terminal" evidence="6">
    <location>
        <begin position="33"/>
        <end position="244"/>
    </location>
</feature>